<evidence type="ECO:0000313" key="2">
    <source>
        <dbReference type="Proteomes" id="UP000320481"/>
    </source>
</evidence>
<evidence type="ECO:0000313" key="1">
    <source>
        <dbReference type="EMBL" id="TWV34954.1"/>
    </source>
</evidence>
<protein>
    <recommendedName>
        <fullName evidence="3">Acyl carrier protein</fullName>
    </recommendedName>
</protein>
<keyword evidence="2" id="KW-1185">Reference proteome</keyword>
<dbReference type="AlphaFoldDB" id="A0A5C6J176"/>
<organism evidence="1 2">
    <name type="scientific">Streptomyces misionensis</name>
    <dbReference type="NCBI Taxonomy" id="67331"/>
    <lineage>
        <taxon>Bacteria</taxon>
        <taxon>Bacillati</taxon>
        <taxon>Actinomycetota</taxon>
        <taxon>Actinomycetes</taxon>
        <taxon>Kitasatosporales</taxon>
        <taxon>Streptomycetaceae</taxon>
        <taxon>Streptomyces</taxon>
    </lineage>
</organism>
<sequence length="84" mass="9213">MNHADEMADGEISSVISRHIRASFDDNSLLAEVGLHSLSVLRIASELITDPDQEIDPTGLAAVHTVGELRQWLRGLLAPKENLR</sequence>
<dbReference type="SUPFAM" id="SSF47336">
    <property type="entry name" value="ACP-like"/>
    <property type="match status" value="1"/>
</dbReference>
<evidence type="ECO:0008006" key="3">
    <source>
        <dbReference type="Google" id="ProtNLM"/>
    </source>
</evidence>
<accession>A0A5C6J176</accession>
<reference evidence="1" key="1">
    <citation type="journal article" date="2019" name="Microbiol. Resour. Announc.">
        <title>Draft Genomic Sequences of Streptomyces misionensis and Streptomyces albidoflavus, bacteria applied for phytopathogen biocontrol.</title>
        <authorList>
            <person name="Pylro V."/>
            <person name="Dias A."/>
            <person name="Andreote F."/>
            <person name="Varani A."/>
            <person name="Andreote C."/>
            <person name="Bernardo E."/>
            <person name="Martins T."/>
        </authorList>
    </citation>
    <scope>NUCLEOTIDE SEQUENCE [LARGE SCALE GENOMIC DNA]</scope>
    <source>
        <strain evidence="1">66</strain>
    </source>
</reference>
<proteinExistence type="predicted"/>
<dbReference type="PROSITE" id="PS00012">
    <property type="entry name" value="PHOSPHOPANTETHEINE"/>
    <property type="match status" value="1"/>
</dbReference>
<name>A0A5C6J176_9ACTN</name>
<dbReference type="Proteomes" id="UP000320481">
    <property type="component" value="Unassembled WGS sequence"/>
</dbReference>
<gene>
    <name evidence="1" type="ORF">FRZ03_27695</name>
</gene>
<comment type="caution">
    <text evidence="1">The sequence shown here is derived from an EMBL/GenBank/DDBJ whole genome shotgun (WGS) entry which is preliminary data.</text>
</comment>
<dbReference type="RefSeq" id="WP_146467855.1">
    <property type="nucleotide sequence ID" value="NZ_VOGW01000168.1"/>
</dbReference>
<dbReference type="InterPro" id="IPR036736">
    <property type="entry name" value="ACP-like_sf"/>
</dbReference>
<dbReference type="InterPro" id="IPR006162">
    <property type="entry name" value="Ppantetheine_attach_site"/>
</dbReference>
<dbReference type="EMBL" id="VOGW01000168">
    <property type="protein sequence ID" value="TWV34954.1"/>
    <property type="molecule type" value="Genomic_DNA"/>
</dbReference>
<dbReference type="Gene3D" id="1.10.1200.10">
    <property type="entry name" value="ACP-like"/>
    <property type="match status" value="1"/>
</dbReference>